<dbReference type="EC" id="1.7.1.3" evidence="3"/>
<evidence type="ECO:0000256" key="9">
    <source>
        <dbReference type="ARBA" id="ARBA00023004"/>
    </source>
</evidence>
<dbReference type="Gene3D" id="3.90.420.10">
    <property type="entry name" value="Oxidoreductase, molybdopterin-binding domain"/>
    <property type="match status" value="1"/>
</dbReference>
<dbReference type="GO" id="GO:0043546">
    <property type="term" value="F:molybdopterin cofactor binding"/>
    <property type="evidence" value="ECO:0007669"/>
    <property type="project" value="InterPro"/>
</dbReference>
<evidence type="ECO:0000256" key="8">
    <source>
        <dbReference type="ARBA" id="ARBA00023002"/>
    </source>
</evidence>
<keyword evidence="5" id="KW-0500">Molybdenum</keyword>
<dbReference type="InterPro" id="IPR000572">
    <property type="entry name" value="OxRdtase_Mopterin-bd_dom"/>
</dbReference>
<dbReference type="Gene3D" id="2.60.40.650">
    <property type="match status" value="1"/>
</dbReference>
<dbReference type="PROSITE" id="PS00191">
    <property type="entry name" value="CYTOCHROME_B5_1"/>
    <property type="match status" value="1"/>
</dbReference>
<evidence type="ECO:0000256" key="2">
    <source>
        <dbReference type="ARBA" id="ARBA00011738"/>
    </source>
</evidence>
<dbReference type="PROSITE" id="PS00559">
    <property type="entry name" value="MOLYBDOPTERIN_EUK"/>
    <property type="match status" value="1"/>
</dbReference>
<dbReference type="SUPFAM" id="SSF81296">
    <property type="entry name" value="E set domains"/>
    <property type="match status" value="1"/>
</dbReference>
<comment type="cofactor">
    <cofactor evidence="1">
        <name>Mo-molybdopterin</name>
        <dbReference type="ChEBI" id="CHEBI:71302"/>
    </cofactor>
</comment>
<dbReference type="InterPro" id="IPR005066">
    <property type="entry name" value="MoCF_OxRdtse_dimer"/>
</dbReference>
<dbReference type="InterPro" id="IPR036374">
    <property type="entry name" value="OxRdtase_Mopterin-bd_sf"/>
</dbReference>
<evidence type="ECO:0000256" key="1">
    <source>
        <dbReference type="ARBA" id="ARBA00001924"/>
    </source>
</evidence>
<dbReference type="InterPro" id="IPR022407">
    <property type="entry name" value="OxRdtase_Mopterin_BS"/>
</dbReference>
<evidence type="ECO:0000256" key="7">
    <source>
        <dbReference type="ARBA" id="ARBA00022723"/>
    </source>
</evidence>
<evidence type="ECO:0000256" key="4">
    <source>
        <dbReference type="ARBA" id="ARBA00015499"/>
    </source>
</evidence>
<evidence type="ECO:0000313" key="13">
    <source>
        <dbReference type="Proteomes" id="UP000789706"/>
    </source>
</evidence>
<dbReference type="Pfam" id="PF00173">
    <property type="entry name" value="Cyt-b5"/>
    <property type="match status" value="1"/>
</dbReference>
<dbReference type="GO" id="GO:0006790">
    <property type="term" value="P:sulfur compound metabolic process"/>
    <property type="evidence" value="ECO:0007669"/>
    <property type="project" value="TreeGrafter"/>
</dbReference>
<keyword evidence="7" id="KW-0479">Metal-binding</keyword>
<keyword evidence="9" id="KW-0408">Iron</keyword>
<dbReference type="Pfam" id="PF00174">
    <property type="entry name" value="Oxidored_molyb"/>
    <property type="match status" value="1"/>
</dbReference>
<dbReference type="EMBL" id="CAJVPK010000944">
    <property type="protein sequence ID" value="CAG8561231.1"/>
    <property type="molecule type" value="Genomic_DNA"/>
</dbReference>
<evidence type="ECO:0000259" key="11">
    <source>
        <dbReference type="PROSITE" id="PS50255"/>
    </source>
</evidence>
<dbReference type="InterPro" id="IPR018506">
    <property type="entry name" value="Cyt_B5_heme-BS"/>
</dbReference>
<dbReference type="Proteomes" id="UP000789706">
    <property type="component" value="Unassembled WGS sequence"/>
</dbReference>
<dbReference type="AlphaFoldDB" id="A0A9N9FUK9"/>
<comment type="subunit">
    <text evidence="2">Homodimer.</text>
</comment>
<sequence length="586" mass="66320">MHNIESLISSKIKDVVEIDPRDANTPDNWIPRHPEMVRLTGKHPFNAEAPLPLLLDQGFITPAPLHYVRNHGPVPKLSWETHRLIVDGLVKKPLNLSMDDIATLPYIEFPLTMVCAGNRRKEQNMIKQTIGFNWGPAAVSNAIWKGVRLSHVLELAGAKFDPTQPRYVCFEGVDKLPNGVYGTSLPIEWVMNEANDIILAYEMNGEKLTPDHGFPIRTILPGYIGGRTIKWLGKVSISDKESDSFYHFRDNRVLPPEYDAERATKENIWYNPNYIIYKLNINSAIAAPAHDEKIMMSKLASNSEYTVKGYAYIGNGTKCIRVEISLDYGKTWLLTNLTQPEPEFPLVKNRGMNPLPRYWCWTFWELSIPLHSLIRCGEISVRAWDSNQNTQPRDPTWNVMGMMNNCHYKVLVHPFVENDEFGLIFEHPTQPGTIPGGWMVKKEAPKKEAKVEEKPKTPAPSNEKIFTMNQVSKHNNEKDCWIVVANKVYDATSFLKDHPGGKAAILINAGTDVTDEFNDIHSEKAKVKLNEFYVGDLASRLKPGTSRDFSDENLDETLEANKENLLTALTSGTIINEVVMVSQDDV</sequence>
<dbReference type="GO" id="GO:0020037">
    <property type="term" value="F:heme binding"/>
    <property type="evidence" value="ECO:0007669"/>
    <property type="project" value="InterPro"/>
</dbReference>
<comment type="catalytic activity">
    <reaction evidence="10">
        <text>nitrite + NADP(+) + H2O = nitrate + NADPH + H(+)</text>
        <dbReference type="Rhea" id="RHEA:19061"/>
        <dbReference type="ChEBI" id="CHEBI:15377"/>
        <dbReference type="ChEBI" id="CHEBI:15378"/>
        <dbReference type="ChEBI" id="CHEBI:16301"/>
        <dbReference type="ChEBI" id="CHEBI:17632"/>
        <dbReference type="ChEBI" id="CHEBI:57783"/>
        <dbReference type="ChEBI" id="CHEBI:58349"/>
        <dbReference type="EC" id="1.7.1.3"/>
    </reaction>
</comment>
<feature type="non-terminal residue" evidence="12">
    <location>
        <position position="586"/>
    </location>
</feature>
<organism evidence="12 13">
    <name type="scientific">Diversispora eburnea</name>
    <dbReference type="NCBI Taxonomy" id="1213867"/>
    <lineage>
        <taxon>Eukaryota</taxon>
        <taxon>Fungi</taxon>
        <taxon>Fungi incertae sedis</taxon>
        <taxon>Mucoromycota</taxon>
        <taxon>Glomeromycotina</taxon>
        <taxon>Glomeromycetes</taxon>
        <taxon>Diversisporales</taxon>
        <taxon>Diversisporaceae</taxon>
        <taxon>Diversispora</taxon>
    </lineage>
</organism>
<dbReference type="InterPro" id="IPR036400">
    <property type="entry name" value="Cyt_B5-like_heme/steroid_sf"/>
</dbReference>
<dbReference type="InterPro" id="IPR008335">
    <property type="entry name" value="Mopterin_OxRdtase_euk"/>
</dbReference>
<dbReference type="PANTHER" id="PTHR19372:SF7">
    <property type="entry name" value="SULFITE OXIDASE, MITOCHONDRIAL"/>
    <property type="match status" value="1"/>
</dbReference>
<dbReference type="PANTHER" id="PTHR19372">
    <property type="entry name" value="SULFITE REDUCTASE"/>
    <property type="match status" value="1"/>
</dbReference>
<evidence type="ECO:0000256" key="6">
    <source>
        <dbReference type="ARBA" id="ARBA00022617"/>
    </source>
</evidence>
<dbReference type="PRINTS" id="PR00363">
    <property type="entry name" value="CYTOCHROMEB5"/>
</dbReference>
<dbReference type="SUPFAM" id="SSF55856">
    <property type="entry name" value="Cytochrome b5-like heme/steroid binding domain"/>
    <property type="match status" value="1"/>
</dbReference>
<comment type="caution">
    <text evidence="12">The sequence shown here is derived from an EMBL/GenBank/DDBJ whole genome shotgun (WGS) entry which is preliminary data.</text>
</comment>
<dbReference type="GO" id="GO:0008482">
    <property type="term" value="F:sulfite oxidase activity"/>
    <property type="evidence" value="ECO:0007669"/>
    <property type="project" value="TreeGrafter"/>
</dbReference>
<keyword evidence="13" id="KW-1185">Reference proteome</keyword>
<reference evidence="12" key="1">
    <citation type="submission" date="2021-06" db="EMBL/GenBank/DDBJ databases">
        <authorList>
            <person name="Kallberg Y."/>
            <person name="Tangrot J."/>
            <person name="Rosling A."/>
        </authorList>
    </citation>
    <scope>NUCLEOTIDE SEQUENCE</scope>
    <source>
        <strain evidence="12">AZ414A</strain>
    </source>
</reference>
<evidence type="ECO:0000256" key="5">
    <source>
        <dbReference type="ARBA" id="ARBA00022505"/>
    </source>
</evidence>
<evidence type="ECO:0000256" key="10">
    <source>
        <dbReference type="ARBA" id="ARBA00049155"/>
    </source>
</evidence>
<protein>
    <recommendedName>
        <fullName evidence="4">Nitrate reductase [NADPH]</fullName>
        <ecNumber evidence="3">1.7.1.3</ecNumber>
    </recommendedName>
</protein>
<accession>A0A9N9FUK9</accession>
<dbReference type="SMART" id="SM01117">
    <property type="entry name" value="Cyt-b5"/>
    <property type="match status" value="1"/>
</dbReference>
<dbReference type="Pfam" id="PF03404">
    <property type="entry name" value="Mo-co_dimer"/>
    <property type="match status" value="1"/>
</dbReference>
<gene>
    <name evidence="12" type="ORF">DEBURN_LOCUS7600</name>
</gene>
<keyword evidence="8" id="KW-0560">Oxidoreductase</keyword>
<evidence type="ECO:0000256" key="3">
    <source>
        <dbReference type="ARBA" id="ARBA00012673"/>
    </source>
</evidence>
<dbReference type="PRINTS" id="PR00407">
    <property type="entry name" value="EUMOPTERIN"/>
</dbReference>
<dbReference type="InterPro" id="IPR001199">
    <property type="entry name" value="Cyt_B5-like_heme/steroid-bd"/>
</dbReference>
<dbReference type="SUPFAM" id="SSF56524">
    <property type="entry name" value="Oxidoreductase molybdopterin-binding domain"/>
    <property type="match status" value="1"/>
</dbReference>
<dbReference type="PROSITE" id="PS50255">
    <property type="entry name" value="CYTOCHROME_B5_2"/>
    <property type="match status" value="1"/>
</dbReference>
<dbReference type="FunFam" id="3.90.420.10:FF:000003">
    <property type="entry name" value="Nitrate reductase"/>
    <property type="match status" value="1"/>
</dbReference>
<feature type="domain" description="Cytochrome b5 heme-binding" evidence="11">
    <location>
        <begin position="463"/>
        <end position="538"/>
    </location>
</feature>
<dbReference type="GO" id="GO:0050464">
    <property type="term" value="F:nitrate reductase (NADPH) activity"/>
    <property type="evidence" value="ECO:0007669"/>
    <property type="project" value="UniProtKB-EC"/>
</dbReference>
<proteinExistence type="predicted"/>
<dbReference type="Gene3D" id="3.10.120.10">
    <property type="entry name" value="Cytochrome b5-like heme/steroid binding domain"/>
    <property type="match status" value="1"/>
</dbReference>
<dbReference type="GO" id="GO:0043436">
    <property type="term" value="P:oxoacid metabolic process"/>
    <property type="evidence" value="ECO:0007669"/>
    <property type="project" value="UniProtKB-ARBA"/>
</dbReference>
<keyword evidence="6" id="KW-0349">Heme</keyword>
<dbReference type="FunFam" id="3.10.120.10:FF:000007">
    <property type="entry name" value="Sulfite oxidase, mitochondrial"/>
    <property type="match status" value="1"/>
</dbReference>
<dbReference type="GO" id="GO:0030151">
    <property type="term" value="F:molybdenum ion binding"/>
    <property type="evidence" value="ECO:0007669"/>
    <property type="project" value="InterPro"/>
</dbReference>
<dbReference type="OrthoDB" id="432685at2759"/>
<dbReference type="InterPro" id="IPR014756">
    <property type="entry name" value="Ig_E-set"/>
</dbReference>
<evidence type="ECO:0000313" key="12">
    <source>
        <dbReference type="EMBL" id="CAG8561231.1"/>
    </source>
</evidence>
<name>A0A9N9FUK9_9GLOM</name>